<dbReference type="SUPFAM" id="SSF52799">
    <property type="entry name" value="(Phosphotyrosine protein) phosphatases II"/>
    <property type="match status" value="1"/>
</dbReference>
<gene>
    <name evidence="4" type="ORF">XENOCAPTIV_016871</name>
</gene>
<accession>A0ABV0R542</accession>
<comment type="similarity">
    <text evidence="1">Belongs to the protein-tyrosine phosphatase family. Non-receptor class myotubularin subfamily.</text>
</comment>
<sequence length="512" mass="59238">MQRGQLVGSMSPGRRKEVDQSALTLSSTIRSSDRHTMSNIVERACCRDYQRLGLGTLSSSLTRSKNEPFRISTANRMYSVCRSYPGLLIIPQNIPDSSIHRICRCYRQNRFPVVCWRHSRSKAVLLRSAGLHAKGVVSFFKSPNAPTSGKWGSIRGSGRLSAYNPDIGTRLAGKESPQPNGGPNDPLFLRQQKTYLYIIGDKAQLKGGKQESFQYWEVIPIEVCDVRQVKNSFKKLMKACVPSSPTSDPNMSFLRLLEDSETFDGFRLLIEKEWLSFGHKFSHRGAQTLGSQSSGFTPIFLQFLDCVHQIHLQFPMEFEFSQYYLKFLAYHYMSNRFRTFLLDSDYDRIELGVLYEEKSDRKHPQVCKSVWDFIDRLNKKAPIFYNYMYSPEDEEVLRPYTFISNLKVWDFYLEETLSEGPPYDWELRSRHERLAEETVEKADTGAPKSQRHIVWPCYDSLSKVMPDAITKLLQDLHNLEAELGLTSEKWKDTWDKIKTTQRIESKLESKVR</sequence>
<dbReference type="PROSITE" id="PS51339">
    <property type="entry name" value="PPASE_MYOTUBULARIN"/>
    <property type="match status" value="1"/>
</dbReference>
<name>A0ABV0R542_9TELE</name>
<dbReference type="InterPro" id="IPR010569">
    <property type="entry name" value="Myotubularin-like_Pase_dom"/>
</dbReference>
<evidence type="ECO:0000313" key="4">
    <source>
        <dbReference type="EMBL" id="MEQ2202823.1"/>
    </source>
</evidence>
<dbReference type="PANTHER" id="PTHR10807:SF43">
    <property type="entry name" value="MYOTUBULARIN-RELATED PROTEIN 5"/>
    <property type="match status" value="1"/>
</dbReference>
<evidence type="ECO:0000256" key="2">
    <source>
        <dbReference type="SAM" id="MobiDB-lite"/>
    </source>
</evidence>
<dbReference type="InterPro" id="IPR030564">
    <property type="entry name" value="Myotubularin"/>
</dbReference>
<proteinExistence type="inferred from homology"/>
<dbReference type="InterPro" id="IPR029021">
    <property type="entry name" value="Prot-tyrosine_phosphatase-like"/>
</dbReference>
<keyword evidence="5" id="KW-1185">Reference proteome</keyword>
<feature type="domain" description="Myotubularin phosphatase" evidence="3">
    <location>
        <begin position="39"/>
        <end position="413"/>
    </location>
</feature>
<dbReference type="Proteomes" id="UP001434883">
    <property type="component" value="Unassembled WGS sequence"/>
</dbReference>
<dbReference type="PANTHER" id="PTHR10807">
    <property type="entry name" value="MYOTUBULARIN-RELATED"/>
    <property type="match status" value="1"/>
</dbReference>
<feature type="region of interest" description="Disordered" evidence="2">
    <location>
        <begin position="1"/>
        <end position="24"/>
    </location>
</feature>
<comment type="caution">
    <text evidence="4">The sequence shown here is derived from an EMBL/GenBank/DDBJ whole genome shotgun (WGS) entry which is preliminary data.</text>
</comment>
<reference evidence="4 5" key="1">
    <citation type="submission" date="2021-06" db="EMBL/GenBank/DDBJ databases">
        <authorList>
            <person name="Palmer J.M."/>
        </authorList>
    </citation>
    <scope>NUCLEOTIDE SEQUENCE [LARGE SCALE GENOMIC DNA]</scope>
    <source>
        <strain evidence="4 5">XC_2019</strain>
        <tissue evidence="4">Muscle</tissue>
    </source>
</reference>
<dbReference type="Pfam" id="PF06602">
    <property type="entry name" value="Myotub-related"/>
    <property type="match status" value="2"/>
</dbReference>
<evidence type="ECO:0000259" key="3">
    <source>
        <dbReference type="PROSITE" id="PS51339"/>
    </source>
</evidence>
<evidence type="ECO:0000256" key="1">
    <source>
        <dbReference type="ARBA" id="ARBA00007471"/>
    </source>
</evidence>
<evidence type="ECO:0000313" key="5">
    <source>
        <dbReference type="Proteomes" id="UP001434883"/>
    </source>
</evidence>
<dbReference type="EMBL" id="JAHRIN010033959">
    <property type="protein sequence ID" value="MEQ2202823.1"/>
    <property type="molecule type" value="Genomic_DNA"/>
</dbReference>
<protein>
    <recommendedName>
        <fullName evidence="3">Myotubularin phosphatase domain-containing protein</fullName>
    </recommendedName>
</protein>
<organism evidence="4 5">
    <name type="scientific">Xenoophorus captivus</name>
    <dbReference type="NCBI Taxonomy" id="1517983"/>
    <lineage>
        <taxon>Eukaryota</taxon>
        <taxon>Metazoa</taxon>
        <taxon>Chordata</taxon>
        <taxon>Craniata</taxon>
        <taxon>Vertebrata</taxon>
        <taxon>Euteleostomi</taxon>
        <taxon>Actinopterygii</taxon>
        <taxon>Neopterygii</taxon>
        <taxon>Teleostei</taxon>
        <taxon>Neoteleostei</taxon>
        <taxon>Acanthomorphata</taxon>
        <taxon>Ovalentaria</taxon>
        <taxon>Atherinomorphae</taxon>
        <taxon>Cyprinodontiformes</taxon>
        <taxon>Goodeidae</taxon>
        <taxon>Xenoophorus</taxon>
    </lineage>
</organism>